<reference evidence="3" key="1">
    <citation type="submission" date="2017-05" db="UniProtKB">
        <authorList>
            <consortium name="EnsemblMetazoa"/>
        </authorList>
    </citation>
    <scope>IDENTIFICATION</scope>
</reference>
<keyword evidence="2" id="KW-1133">Transmembrane helix</keyword>
<feature type="transmembrane region" description="Helical" evidence="2">
    <location>
        <begin position="153"/>
        <end position="177"/>
    </location>
</feature>
<dbReference type="EnsemblMetazoa" id="Aqu2.1.09312_001">
    <property type="protein sequence ID" value="Aqu2.1.09312_001"/>
    <property type="gene ID" value="Aqu2.1.09312"/>
</dbReference>
<keyword evidence="2" id="KW-0812">Transmembrane</keyword>
<protein>
    <submittedName>
        <fullName evidence="3">Uncharacterized protein</fullName>
    </submittedName>
</protein>
<dbReference type="AlphaFoldDB" id="A0A1X7T496"/>
<keyword evidence="2" id="KW-0472">Membrane</keyword>
<accession>A0A1X7T496</accession>
<feature type="transmembrane region" description="Helical" evidence="2">
    <location>
        <begin position="115"/>
        <end position="141"/>
    </location>
</feature>
<proteinExistence type="predicted"/>
<sequence>MPKTRQAGRHGCGSGRGASLDGAGPTLPSQGHGRPRRGVPLTRADLSPPVSAPVVQEPGPSSVALSEFLALIHQEVHQQLAAASPAGIQDQSGAPLAPADPFPSPLADQSSGSPVGVVGGFVCLYGARVVLPIVGHVLAIWSQSRKILLAKSIAALSCALPYYCFYLVASLLTTFFWEGVAIDVGEGWGHCFCDVARGVRVHSSLFPYRTPHSFENSAFRRFSGSSASSFGISAAANNNTFSSVNGSSSSIGDAPVI</sequence>
<evidence type="ECO:0000256" key="1">
    <source>
        <dbReference type="SAM" id="MobiDB-lite"/>
    </source>
</evidence>
<feature type="region of interest" description="Disordered" evidence="1">
    <location>
        <begin position="1"/>
        <end position="58"/>
    </location>
</feature>
<organism evidence="3">
    <name type="scientific">Amphimedon queenslandica</name>
    <name type="common">Sponge</name>
    <dbReference type="NCBI Taxonomy" id="400682"/>
    <lineage>
        <taxon>Eukaryota</taxon>
        <taxon>Metazoa</taxon>
        <taxon>Porifera</taxon>
        <taxon>Demospongiae</taxon>
        <taxon>Heteroscleromorpha</taxon>
        <taxon>Haplosclerida</taxon>
        <taxon>Niphatidae</taxon>
        <taxon>Amphimedon</taxon>
    </lineage>
</organism>
<name>A0A1X7T496_AMPQE</name>
<evidence type="ECO:0000256" key="2">
    <source>
        <dbReference type="SAM" id="Phobius"/>
    </source>
</evidence>
<evidence type="ECO:0000313" key="3">
    <source>
        <dbReference type="EnsemblMetazoa" id="Aqu2.1.09312_001"/>
    </source>
</evidence>
<dbReference type="InParanoid" id="A0A1X7T496"/>